<dbReference type="AlphaFoldDB" id="F3L1F2"/>
<comment type="subunit">
    <text evidence="9">Type II secretion is composed of four main components: the outer membrane complex, the inner membrane complex, the cytoplasmic secretion ATPase and the periplasm-spanning pseudopilus.</text>
</comment>
<comment type="similarity">
    <text evidence="2 9">Belongs to the GSP I family.</text>
</comment>
<evidence type="ECO:0000256" key="3">
    <source>
        <dbReference type="ARBA" id="ARBA00022475"/>
    </source>
</evidence>
<dbReference type="eggNOG" id="COG2165">
    <property type="taxonomic scope" value="Bacteria"/>
</dbReference>
<dbReference type="InterPro" id="IPR003413">
    <property type="entry name" value="T2SS_GspI_C"/>
</dbReference>
<dbReference type="SUPFAM" id="SSF54523">
    <property type="entry name" value="Pili subunits"/>
    <property type="match status" value="1"/>
</dbReference>
<keyword evidence="7 9" id="KW-1133">Transmembrane helix</keyword>
<dbReference type="Pfam" id="PF02501">
    <property type="entry name" value="T2SSI"/>
    <property type="match status" value="1"/>
</dbReference>
<evidence type="ECO:0000256" key="6">
    <source>
        <dbReference type="ARBA" id="ARBA00022692"/>
    </source>
</evidence>
<dbReference type="PANTHER" id="PTHR38779:SF2">
    <property type="entry name" value="TYPE II SECRETION SYSTEM PROTEIN I-RELATED"/>
    <property type="match status" value="1"/>
</dbReference>
<dbReference type="Proteomes" id="UP000005615">
    <property type="component" value="Unassembled WGS sequence"/>
</dbReference>
<keyword evidence="4 9" id="KW-0488">Methylation</keyword>
<gene>
    <name evidence="10" type="ORF">IMCC3088_1292</name>
</gene>
<dbReference type="STRING" id="2518989.IMCC3088_1292"/>
<dbReference type="GO" id="GO:0005886">
    <property type="term" value="C:plasma membrane"/>
    <property type="evidence" value="ECO:0007669"/>
    <property type="project" value="UniProtKB-SubCell"/>
</dbReference>
<comment type="caution">
    <text evidence="10">The sequence shown here is derived from an EMBL/GenBank/DDBJ whole genome shotgun (WGS) entry which is preliminary data.</text>
</comment>
<accession>F3L1F2</accession>
<keyword evidence="3" id="KW-1003">Cell membrane</keyword>
<dbReference type="InterPro" id="IPR010052">
    <property type="entry name" value="T2SS_protein-GspI"/>
</dbReference>
<organism evidence="10 11">
    <name type="scientific">Aequoribacter fuscus</name>
    <dbReference type="NCBI Taxonomy" id="2518989"/>
    <lineage>
        <taxon>Bacteria</taxon>
        <taxon>Pseudomonadati</taxon>
        <taxon>Pseudomonadota</taxon>
        <taxon>Gammaproteobacteria</taxon>
        <taxon>Cellvibrionales</taxon>
        <taxon>Halieaceae</taxon>
        <taxon>Aequoribacter</taxon>
    </lineage>
</organism>
<evidence type="ECO:0000256" key="9">
    <source>
        <dbReference type="RuleBase" id="RU368030"/>
    </source>
</evidence>
<evidence type="ECO:0000256" key="7">
    <source>
        <dbReference type="ARBA" id="ARBA00022989"/>
    </source>
</evidence>
<evidence type="ECO:0000256" key="8">
    <source>
        <dbReference type="ARBA" id="ARBA00023136"/>
    </source>
</evidence>
<evidence type="ECO:0000256" key="2">
    <source>
        <dbReference type="ARBA" id="ARBA00008358"/>
    </source>
</evidence>
<dbReference type="Gene3D" id="3.30.1300.30">
    <property type="entry name" value="GSPII I/J protein-like"/>
    <property type="match status" value="1"/>
</dbReference>
<feature type="transmembrane region" description="Helical" evidence="9">
    <location>
        <begin position="12"/>
        <end position="34"/>
    </location>
</feature>
<protein>
    <recommendedName>
        <fullName evidence="9">Type II secretion system protein I</fullName>
        <shortName evidence="9">T2SS minor pseudopilin I</shortName>
    </recommendedName>
</protein>
<evidence type="ECO:0000313" key="10">
    <source>
        <dbReference type="EMBL" id="EGG29844.1"/>
    </source>
</evidence>
<dbReference type="InterPro" id="IPR045584">
    <property type="entry name" value="Pilin-like"/>
</dbReference>
<dbReference type="InterPro" id="IPR012902">
    <property type="entry name" value="N_methyl_site"/>
</dbReference>
<proteinExistence type="inferred from homology"/>
<keyword evidence="6 9" id="KW-0812">Transmembrane</keyword>
<dbReference type="PANTHER" id="PTHR38779">
    <property type="entry name" value="TYPE II SECRETION SYSTEM PROTEIN I-RELATED"/>
    <property type="match status" value="1"/>
</dbReference>
<evidence type="ECO:0000256" key="1">
    <source>
        <dbReference type="ARBA" id="ARBA00004377"/>
    </source>
</evidence>
<dbReference type="NCBIfam" id="TIGR02532">
    <property type="entry name" value="IV_pilin_GFxxxE"/>
    <property type="match status" value="1"/>
</dbReference>
<comment type="function">
    <text evidence="9">Component of the type II secretion system required for the energy-dependent secretion of extracellular factors such as proteases and toxins from the periplasm.</text>
</comment>
<evidence type="ECO:0000313" key="11">
    <source>
        <dbReference type="Proteomes" id="UP000005615"/>
    </source>
</evidence>
<dbReference type="EMBL" id="AEIG01000030">
    <property type="protein sequence ID" value="EGG29844.1"/>
    <property type="molecule type" value="Genomic_DNA"/>
</dbReference>
<dbReference type="GO" id="GO:0015628">
    <property type="term" value="P:protein secretion by the type II secretion system"/>
    <property type="evidence" value="ECO:0007669"/>
    <property type="project" value="UniProtKB-UniRule"/>
</dbReference>
<dbReference type="OrthoDB" id="6121517at2"/>
<name>F3L1F2_9GAMM</name>
<evidence type="ECO:0000256" key="4">
    <source>
        <dbReference type="ARBA" id="ARBA00022481"/>
    </source>
</evidence>
<keyword evidence="8 9" id="KW-0472">Membrane</keyword>
<evidence type="ECO:0000256" key="5">
    <source>
        <dbReference type="ARBA" id="ARBA00022519"/>
    </source>
</evidence>
<keyword evidence="5 9" id="KW-0997">Cell inner membrane</keyword>
<dbReference type="GO" id="GO:0015627">
    <property type="term" value="C:type II protein secretion system complex"/>
    <property type="evidence" value="ECO:0007669"/>
    <property type="project" value="UniProtKB-UniRule"/>
</dbReference>
<keyword evidence="11" id="KW-1185">Reference proteome</keyword>
<dbReference type="Pfam" id="PF07963">
    <property type="entry name" value="N_methyl"/>
    <property type="match status" value="1"/>
</dbReference>
<reference evidence="10 11" key="1">
    <citation type="journal article" date="2011" name="J. Bacteriol.">
        <title>Genome sequence of strain IMCC3088, a proteorhodopsin-containing marine bacterium belonging to the OM60/NOR5 clade.</title>
        <authorList>
            <person name="Jang Y."/>
            <person name="Oh H.M."/>
            <person name="Kang I."/>
            <person name="Lee K."/>
            <person name="Yang S.J."/>
            <person name="Cho J.C."/>
        </authorList>
    </citation>
    <scope>NUCLEOTIDE SEQUENCE [LARGE SCALE GENOMIC DNA]</scope>
    <source>
        <strain evidence="10 11">IMCC3088</strain>
    </source>
</reference>
<dbReference type="RefSeq" id="WP_009575554.1">
    <property type="nucleotide sequence ID" value="NZ_AEIG01000030.1"/>
</dbReference>
<comment type="subcellular location">
    <subcellularLocation>
        <location evidence="1 9">Cell inner membrane</location>
        <topology evidence="1 9">Single-pass membrane protein</topology>
    </subcellularLocation>
</comment>
<sequence>MRSSKRQRGFTLVEVMVALAVVAVALPALLFVYMQQVDNTGYLRDKWLASQVIENKWAEVHLLTQTRGFTLDGKQTGEVTFANRQWSWLLTKEKTPVDFFFRYELKIFAAEDDELPLLTHVFFLREEGSQ</sequence>
<dbReference type="NCBIfam" id="TIGR01707">
    <property type="entry name" value="gspI"/>
    <property type="match status" value="1"/>
</dbReference>
<comment type="PTM">
    <text evidence="9">Cleaved by prepilin peptidase.</text>
</comment>